<accession>A0A927MT16</accession>
<evidence type="ECO:0000313" key="1">
    <source>
        <dbReference type="EMBL" id="MBE1556884.1"/>
    </source>
</evidence>
<dbReference type="RefSeq" id="WP_338062505.1">
    <property type="nucleotide sequence ID" value="NZ_JADBEL010000040.1"/>
</dbReference>
<gene>
    <name evidence="1" type="ORF">H4683_004010</name>
</gene>
<evidence type="ECO:0000313" key="2">
    <source>
        <dbReference type="Proteomes" id="UP000658225"/>
    </source>
</evidence>
<sequence length="53" mass="5848">MNRRNEKKYLLLGADGVPYQSVKSGTIVGYRRAKIYGRLDCSSALRAIAKGAM</sequence>
<organism evidence="1 2">
    <name type="scientific">Sporosarcina limicola</name>
    <dbReference type="NCBI Taxonomy" id="34101"/>
    <lineage>
        <taxon>Bacteria</taxon>
        <taxon>Bacillati</taxon>
        <taxon>Bacillota</taxon>
        <taxon>Bacilli</taxon>
        <taxon>Bacillales</taxon>
        <taxon>Caryophanaceae</taxon>
        <taxon>Sporosarcina</taxon>
    </lineage>
</organism>
<keyword evidence="2" id="KW-1185">Reference proteome</keyword>
<proteinExistence type="predicted"/>
<dbReference type="AlphaFoldDB" id="A0A927MT16"/>
<name>A0A927MT16_9BACL</name>
<protein>
    <submittedName>
        <fullName evidence="1">Uncharacterized protein</fullName>
    </submittedName>
</protein>
<dbReference type="Proteomes" id="UP000658225">
    <property type="component" value="Unassembled WGS sequence"/>
</dbReference>
<reference evidence="1" key="1">
    <citation type="submission" date="2020-10" db="EMBL/GenBank/DDBJ databases">
        <title>Genomic Encyclopedia of Type Strains, Phase IV (KMG-IV): sequencing the most valuable type-strain genomes for metagenomic binning, comparative biology and taxonomic classification.</title>
        <authorList>
            <person name="Goeker M."/>
        </authorList>
    </citation>
    <scope>NUCLEOTIDE SEQUENCE</scope>
    <source>
        <strain evidence="1">DSM 13886</strain>
    </source>
</reference>
<dbReference type="EMBL" id="JADBEL010000040">
    <property type="protein sequence ID" value="MBE1556884.1"/>
    <property type="molecule type" value="Genomic_DNA"/>
</dbReference>
<comment type="caution">
    <text evidence="1">The sequence shown here is derived from an EMBL/GenBank/DDBJ whole genome shotgun (WGS) entry which is preliminary data.</text>
</comment>